<dbReference type="SUPFAM" id="SSF47384">
    <property type="entry name" value="Homodimeric domain of signal transducing histidine kinase"/>
    <property type="match status" value="1"/>
</dbReference>
<feature type="transmembrane region" description="Helical" evidence="7">
    <location>
        <begin position="130"/>
        <end position="150"/>
    </location>
</feature>
<keyword evidence="3" id="KW-0808">Transferase</keyword>
<reference evidence="10" key="1">
    <citation type="journal article" date="2019" name="Int. J. Syst. Evol. Microbiol.">
        <title>The Global Catalogue of Microorganisms (GCM) 10K type strain sequencing project: providing services to taxonomists for standard genome sequencing and annotation.</title>
        <authorList>
            <consortium name="The Broad Institute Genomics Platform"/>
            <consortium name="The Broad Institute Genome Sequencing Center for Infectious Disease"/>
            <person name="Wu L."/>
            <person name="Ma J."/>
        </authorList>
    </citation>
    <scope>NUCLEOTIDE SEQUENCE [LARGE SCALE GENOMIC DNA]</scope>
    <source>
        <strain evidence="10">CGMCC 1.10106</strain>
    </source>
</reference>
<accession>A0ABQ1H6W8</accession>
<dbReference type="Gene3D" id="3.30.565.10">
    <property type="entry name" value="Histidine kinase-like ATPase, C-terminal domain"/>
    <property type="match status" value="1"/>
</dbReference>
<dbReference type="InterPro" id="IPR036097">
    <property type="entry name" value="HisK_dim/P_sf"/>
</dbReference>
<evidence type="ECO:0000313" key="10">
    <source>
        <dbReference type="Proteomes" id="UP000618591"/>
    </source>
</evidence>
<feature type="transmembrane region" description="Helical" evidence="7">
    <location>
        <begin position="162"/>
        <end position="182"/>
    </location>
</feature>
<organism evidence="9 10">
    <name type="scientific">Sphingomonas psychrolutea</name>
    <dbReference type="NCBI Taxonomy" id="1259676"/>
    <lineage>
        <taxon>Bacteria</taxon>
        <taxon>Pseudomonadati</taxon>
        <taxon>Pseudomonadota</taxon>
        <taxon>Alphaproteobacteria</taxon>
        <taxon>Sphingomonadales</taxon>
        <taxon>Sphingomonadaceae</taxon>
        <taxon>Sphingomonas</taxon>
    </lineage>
</organism>
<keyword evidence="7" id="KW-0812">Transmembrane</keyword>
<keyword evidence="10" id="KW-1185">Reference proteome</keyword>
<proteinExistence type="predicted"/>
<dbReference type="GO" id="GO:0016301">
    <property type="term" value="F:kinase activity"/>
    <property type="evidence" value="ECO:0007669"/>
    <property type="project" value="UniProtKB-KW"/>
</dbReference>
<dbReference type="EC" id="2.7.13.3" evidence="2"/>
<dbReference type="PANTHER" id="PTHR44936">
    <property type="entry name" value="SENSOR PROTEIN CREC"/>
    <property type="match status" value="1"/>
</dbReference>
<dbReference type="Pfam" id="PF02518">
    <property type="entry name" value="HATPase_c"/>
    <property type="match status" value="1"/>
</dbReference>
<evidence type="ECO:0000256" key="6">
    <source>
        <dbReference type="ARBA" id="ARBA00022840"/>
    </source>
</evidence>
<evidence type="ECO:0000259" key="8">
    <source>
        <dbReference type="PROSITE" id="PS50109"/>
    </source>
</evidence>
<comment type="caution">
    <text evidence="9">The sequence shown here is derived from an EMBL/GenBank/DDBJ whole genome shotgun (WGS) entry which is preliminary data.</text>
</comment>
<evidence type="ECO:0000256" key="1">
    <source>
        <dbReference type="ARBA" id="ARBA00000085"/>
    </source>
</evidence>
<comment type="catalytic activity">
    <reaction evidence="1">
        <text>ATP + protein L-histidine = ADP + protein N-phospho-L-histidine.</text>
        <dbReference type="EC" id="2.7.13.3"/>
    </reaction>
</comment>
<sequence length="431" mass="45903">MIPTTPLTPPAIDTTGRDNMRQLVNLRWLAVIGQCTTILIVQFAMGVALPVLPMLGVVAALVLLNLVSLWQVPRRATISNGALFASLLLDVAALTALLYQSGGATNPFISLFLLQVVLGAVLLETWSSWALVAVTSIAFVFLIERHLLLALPPRFVSGWNDLYIIGALLCFGLIAVLLVAFVTRINRNLRNRDARLATMRQQAAEEDHIVRMGLLASGAAHELGTPLASLAVIVNDWRQTPGLIATPGLAEEIEDMQIAIARCKTIVTGILASAGEAQGEHPSVTTVHAFLDGVVADWRAQHGETALAYENRFGADVAIVSDTALGQVIRNILDNALEASASPISLRATRDGGRLALDIRDHGGGFSDEMLANFGQPYRSTKARQGGGLGLFLVVNAMRKLGGTVAAANHPEGGAMISLRLPLATLQWTAS</sequence>
<keyword evidence="7" id="KW-0472">Membrane</keyword>
<keyword evidence="7" id="KW-1133">Transmembrane helix</keyword>
<keyword evidence="4" id="KW-0547">Nucleotide-binding</keyword>
<evidence type="ECO:0000256" key="7">
    <source>
        <dbReference type="SAM" id="Phobius"/>
    </source>
</evidence>
<dbReference type="InterPro" id="IPR005467">
    <property type="entry name" value="His_kinase_dom"/>
</dbReference>
<dbReference type="Gene3D" id="1.10.287.130">
    <property type="match status" value="1"/>
</dbReference>
<dbReference type="RefSeq" id="WP_229733348.1">
    <property type="nucleotide sequence ID" value="NZ_BMDW01000031.1"/>
</dbReference>
<evidence type="ECO:0000256" key="4">
    <source>
        <dbReference type="ARBA" id="ARBA00022741"/>
    </source>
</evidence>
<feature type="transmembrane region" description="Helical" evidence="7">
    <location>
        <begin position="105"/>
        <end position="123"/>
    </location>
</feature>
<dbReference type="InterPro" id="IPR050980">
    <property type="entry name" value="2C_sensor_his_kinase"/>
</dbReference>
<dbReference type="PANTHER" id="PTHR44936:SF10">
    <property type="entry name" value="SENSOR PROTEIN RSTB"/>
    <property type="match status" value="1"/>
</dbReference>
<evidence type="ECO:0000256" key="3">
    <source>
        <dbReference type="ARBA" id="ARBA00022679"/>
    </source>
</evidence>
<dbReference type="InterPro" id="IPR036890">
    <property type="entry name" value="HATPase_C_sf"/>
</dbReference>
<keyword evidence="5 9" id="KW-0418">Kinase</keyword>
<evidence type="ECO:0000256" key="5">
    <source>
        <dbReference type="ARBA" id="ARBA00022777"/>
    </source>
</evidence>
<gene>
    <name evidence="9" type="ORF">GCM10011395_34500</name>
</gene>
<dbReference type="PROSITE" id="PS50109">
    <property type="entry name" value="HIS_KIN"/>
    <property type="match status" value="1"/>
</dbReference>
<name>A0ABQ1H6W8_9SPHN</name>
<evidence type="ECO:0000256" key="2">
    <source>
        <dbReference type="ARBA" id="ARBA00012438"/>
    </source>
</evidence>
<feature type="domain" description="Histidine kinase" evidence="8">
    <location>
        <begin position="218"/>
        <end position="425"/>
    </location>
</feature>
<evidence type="ECO:0000313" key="9">
    <source>
        <dbReference type="EMBL" id="GGA61252.1"/>
    </source>
</evidence>
<feature type="transmembrane region" description="Helical" evidence="7">
    <location>
        <begin position="51"/>
        <end position="70"/>
    </location>
</feature>
<protein>
    <recommendedName>
        <fullName evidence="2">histidine kinase</fullName>
        <ecNumber evidence="2">2.7.13.3</ecNumber>
    </recommendedName>
</protein>
<keyword evidence="6" id="KW-0067">ATP-binding</keyword>
<dbReference type="PRINTS" id="PR00344">
    <property type="entry name" value="BCTRLSENSOR"/>
</dbReference>
<feature type="transmembrane region" description="Helical" evidence="7">
    <location>
        <begin position="82"/>
        <end position="99"/>
    </location>
</feature>
<dbReference type="SMART" id="SM00387">
    <property type="entry name" value="HATPase_c"/>
    <property type="match status" value="1"/>
</dbReference>
<dbReference type="InterPro" id="IPR003594">
    <property type="entry name" value="HATPase_dom"/>
</dbReference>
<dbReference type="EMBL" id="BMDW01000031">
    <property type="protein sequence ID" value="GGA61252.1"/>
    <property type="molecule type" value="Genomic_DNA"/>
</dbReference>
<dbReference type="Proteomes" id="UP000618591">
    <property type="component" value="Unassembled WGS sequence"/>
</dbReference>
<dbReference type="InterPro" id="IPR004358">
    <property type="entry name" value="Sig_transdc_His_kin-like_C"/>
</dbReference>
<feature type="transmembrane region" description="Helical" evidence="7">
    <location>
        <begin position="26"/>
        <end position="45"/>
    </location>
</feature>
<dbReference type="SUPFAM" id="SSF55874">
    <property type="entry name" value="ATPase domain of HSP90 chaperone/DNA topoisomerase II/histidine kinase"/>
    <property type="match status" value="1"/>
</dbReference>